<evidence type="ECO:0000256" key="1">
    <source>
        <dbReference type="ARBA" id="ARBA00008668"/>
    </source>
</evidence>
<sequence length="366" mass="40578">MQAVYRFDFGPGSVASGYERVTEHSVYAPETGFGFVEGSRVYGRDRGTGNPLRSDFCIPVPATFRVDVPDGNYNVHVTIGDEIAPTYTTVRFGPNRMALPLLETAPGQFVRRSFAAHVDDGSLRLHFTGKAPRVNAVEIERAEQATTVFLAGDSTVTDQEVFPYAGWGQMLPAFFKTDAAVANHAKSGRSSKSFIGEGRLDAIVGKIKPRDFLFVQFGHNDQKSDEERHTDPRTTYKEYLRRYVDAARAREAIPVLITPVERRLFDEAGNLKDSHGEYLTAVRELAAEQGVPLIDLAAKSRKVIEEWGDEGSKSLFMWSYPGEFPDFPDGAADNTHFNETGGMRMAGLVAEGIRELNLLPLSLYLR</sequence>
<dbReference type="Gene3D" id="2.60.120.430">
    <property type="entry name" value="Galactose-binding lectin"/>
    <property type="match status" value="1"/>
</dbReference>
<keyword evidence="6" id="KW-1185">Reference proteome</keyword>
<dbReference type="SUPFAM" id="SSF49785">
    <property type="entry name" value="Galactose-binding domain-like"/>
    <property type="match status" value="1"/>
</dbReference>
<evidence type="ECO:0000313" key="6">
    <source>
        <dbReference type="Proteomes" id="UP001596528"/>
    </source>
</evidence>
<dbReference type="Gene3D" id="3.40.50.1110">
    <property type="entry name" value="SGNH hydrolase"/>
    <property type="match status" value="1"/>
</dbReference>
<dbReference type="InterPro" id="IPR049033">
    <property type="entry name" value="AGA-YXIM_GBD"/>
</dbReference>
<dbReference type="EMBL" id="JBHTGQ010000002">
    <property type="protein sequence ID" value="MFC7748547.1"/>
    <property type="molecule type" value="Genomic_DNA"/>
</dbReference>
<evidence type="ECO:0000259" key="4">
    <source>
        <dbReference type="Pfam" id="PF21254"/>
    </source>
</evidence>
<evidence type="ECO:0000259" key="3">
    <source>
        <dbReference type="Pfam" id="PF13472"/>
    </source>
</evidence>
<dbReference type="CDD" id="cd01821">
    <property type="entry name" value="Rhamnogalacturan_acetylesterase_like"/>
    <property type="match status" value="1"/>
</dbReference>
<dbReference type="InterPro" id="IPR013830">
    <property type="entry name" value="SGNH_hydro"/>
</dbReference>
<dbReference type="SUPFAM" id="SSF52266">
    <property type="entry name" value="SGNH hydrolase"/>
    <property type="match status" value="1"/>
</dbReference>
<dbReference type="RefSeq" id="WP_138787609.1">
    <property type="nucleotide sequence ID" value="NZ_JBHTGQ010000002.1"/>
</dbReference>
<dbReference type="Proteomes" id="UP001596528">
    <property type="component" value="Unassembled WGS sequence"/>
</dbReference>
<reference evidence="6" key="1">
    <citation type="journal article" date="2019" name="Int. J. Syst. Evol. Microbiol.">
        <title>The Global Catalogue of Microorganisms (GCM) 10K type strain sequencing project: providing services to taxonomists for standard genome sequencing and annotation.</title>
        <authorList>
            <consortium name="The Broad Institute Genomics Platform"/>
            <consortium name="The Broad Institute Genome Sequencing Center for Infectious Disease"/>
            <person name="Wu L."/>
            <person name="Ma J."/>
        </authorList>
    </citation>
    <scope>NUCLEOTIDE SEQUENCE [LARGE SCALE GENOMIC DNA]</scope>
    <source>
        <strain evidence="6">JCM 18657</strain>
    </source>
</reference>
<name>A0ABW2V1P2_9BACL</name>
<dbReference type="InterPro" id="IPR036514">
    <property type="entry name" value="SGNH_hydro_sf"/>
</dbReference>
<feature type="domain" description="SGNH hydrolase-type esterase" evidence="3">
    <location>
        <begin position="152"/>
        <end position="341"/>
    </location>
</feature>
<evidence type="ECO:0000256" key="2">
    <source>
        <dbReference type="ARBA" id="ARBA00022801"/>
    </source>
</evidence>
<comment type="caution">
    <text evidence="5">The sequence shown here is derived from an EMBL/GenBank/DDBJ whole genome shotgun (WGS) entry which is preliminary data.</text>
</comment>
<dbReference type="PANTHER" id="PTHR43695">
    <property type="entry name" value="PUTATIVE (AFU_ORTHOLOGUE AFUA_2G17250)-RELATED"/>
    <property type="match status" value="1"/>
</dbReference>
<protein>
    <submittedName>
        <fullName evidence="5">Rhamnogalacturonan acetylesterase</fullName>
    </submittedName>
</protein>
<evidence type="ECO:0000313" key="5">
    <source>
        <dbReference type="EMBL" id="MFC7748547.1"/>
    </source>
</evidence>
<dbReference type="PANTHER" id="PTHR43695:SF1">
    <property type="entry name" value="RHAMNOGALACTURONAN ACETYLESTERASE"/>
    <property type="match status" value="1"/>
</dbReference>
<gene>
    <name evidence="5" type="ORF">ACFQWB_01130</name>
</gene>
<dbReference type="Pfam" id="PF13472">
    <property type="entry name" value="Lipase_GDSL_2"/>
    <property type="match status" value="1"/>
</dbReference>
<proteinExistence type="inferred from homology"/>
<accession>A0ABW2V1P2</accession>
<dbReference type="InterPro" id="IPR037459">
    <property type="entry name" value="RhgT-like"/>
</dbReference>
<dbReference type="InterPro" id="IPR008979">
    <property type="entry name" value="Galactose-bd-like_sf"/>
</dbReference>
<comment type="similarity">
    <text evidence="1">Belongs to the 'GDSL' lipolytic enzyme family.</text>
</comment>
<feature type="domain" description="Beta-agarase/YXIM esterase-like galactose-binding" evidence="4">
    <location>
        <begin position="5"/>
        <end position="82"/>
    </location>
</feature>
<organism evidence="5 6">
    <name type="scientific">Paenibacillus thermoaerophilus</name>
    <dbReference type="NCBI Taxonomy" id="1215385"/>
    <lineage>
        <taxon>Bacteria</taxon>
        <taxon>Bacillati</taxon>
        <taxon>Bacillota</taxon>
        <taxon>Bacilli</taxon>
        <taxon>Bacillales</taxon>
        <taxon>Paenibacillaceae</taxon>
        <taxon>Paenibacillus</taxon>
    </lineage>
</organism>
<dbReference type="Pfam" id="PF21254">
    <property type="entry name" value="AGA-YXIM_GBD"/>
    <property type="match status" value="1"/>
</dbReference>
<keyword evidence="2" id="KW-0378">Hydrolase</keyword>